<accession>A0A4V2XJ38</accession>
<reference evidence="3 4" key="1">
    <citation type="submission" date="2019-02" db="EMBL/GenBank/DDBJ databases">
        <title>Draft genome sequences of novel Actinobacteria.</title>
        <authorList>
            <person name="Sahin N."/>
            <person name="Ay H."/>
            <person name="Saygin H."/>
        </authorList>
    </citation>
    <scope>NUCLEOTIDE SEQUENCE [LARGE SCALE GENOMIC DNA]</scope>
    <source>
        <strain evidence="3 4">KC201</strain>
    </source>
</reference>
<evidence type="ECO:0000313" key="4">
    <source>
        <dbReference type="Proteomes" id="UP000295157"/>
    </source>
</evidence>
<keyword evidence="4" id="KW-1185">Reference proteome</keyword>
<dbReference type="Proteomes" id="UP000295157">
    <property type="component" value="Unassembled WGS sequence"/>
</dbReference>
<dbReference type="AlphaFoldDB" id="A0A4V2XJ38"/>
<sequence length="217" mass="22535">MSGHRLAVTGWGVLSGAGEGIESLVEHVGADRTGSSAGGPRDVGKMFGEPLPTDRAHALPDFDVRSHLGRKGTSNYDRTTALAVVASGEALREAGESASPDRVGVVVGTTLGSFRAAGEFSRETLIRDRPHHVAPGRIPSSVMNGAAGQTAIRYGLHGVNATIAGGAIGFFGALRYAATVLRRGYVDTIVAGAVEELSPHRMWQGALSRARRTPTIG</sequence>
<feature type="non-terminal residue" evidence="3">
    <location>
        <position position="217"/>
    </location>
</feature>
<dbReference type="RefSeq" id="WP_281283729.1">
    <property type="nucleotide sequence ID" value="NZ_SMJZ01000167.1"/>
</dbReference>
<dbReference type="InterPro" id="IPR016039">
    <property type="entry name" value="Thiolase-like"/>
</dbReference>
<evidence type="ECO:0000259" key="2">
    <source>
        <dbReference type="Pfam" id="PF00109"/>
    </source>
</evidence>
<dbReference type="PANTHER" id="PTHR11712:SF336">
    <property type="entry name" value="3-OXOACYL-[ACYL-CARRIER-PROTEIN] SYNTHASE, MITOCHONDRIAL"/>
    <property type="match status" value="1"/>
</dbReference>
<dbReference type="SUPFAM" id="SSF53901">
    <property type="entry name" value="Thiolase-like"/>
    <property type="match status" value="1"/>
</dbReference>
<gene>
    <name evidence="3" type="ORF">E1267_32780</name>
</gene>
<comment type="caution">
    <text evidence="3">The sequence shown here is derived from an EMBL/GenBank/DDBJ whole genome shotgun (WGS) entry which is preliminary data.</text>
</comment>
<dbReference type="PANTHER" id="PTHR11712">
    <property type="entry name" value="POLYKETIDE SYNTHASE-RELATED"/>
    <property type="match status" value="1"/>
</dbReference>
<keyword evidence="1" id="KW-0808">Transferase</keyword>
<dbReference type="InterPro" id="IPR014030">
    <property type="entry name" value="Ketoacyl_synth_N"/>
</dbReference>
<dbReference type="Pfam" id="PF00109">
    <property type="entry name" value="ketoacyl-synt"/>
    <property type="match status" value="1"/>
</dbReference>
<dbReference type="EMBL" id="SMJZ01000167">
    <property type="protein sequence ID" value="TDC01156.1"/>
    <property type="molecule type" value="Genomic_DNA"/>
</dbReference>
<evidence type="ECO:0000256" key="1">
    <source>
        <dbReference type="ARBA" id="ARBA00022679"/>
    </source>
</evidence>
<dbReference type="InterPro" id="IPR000794">
    <property type="entry name" value="Beta-ketoacyl_synthase"/>
</dbReference>
<protein>
    <submittedName>
        <fullName evidence="3">Beta-ketoacyl synthase</fullName>
    </submittedName>
</protein>
<feature type="domain" description="Beta-ketoacyl synthase-like N-terminal" evidence="2">
    <location>
        <begin position="5"/>
        <end position="210"/>
    </location>
</feature>
<dbReference type="GO" id="GO:0004315">
    <property type="term" value="F:3-oxoacyl-[acyl-carrier-protein] synthase activity"/>
    <property type="evidence" value="ECO:0007669"/>
    <property type="project" value="TreeGrafter"/>
</dbReference>
<dbReference type="Gene3D" id="3.40.47.10">
    <property type="match status" value="1"/>
</dbReference>
<dbReference type="GO" id="GO:0006633">
    <property type="term" value="P:fatty acid biosynthetic process"/>
    <property type="evidence" value="ECO:0007669"/>
    <property type="project" value="TreeGrafter"/>
</dbReference>
<name>A0A4V2XJ38_9ACTN</name>
<evidence type="ECO:0000313" key="3">
    <source>
        <dbReference type="EMBL" id="TDC01156.1"/>
    </source>
</evidence>
<organism evidence="3 4">
    <name type="scientific">Nonomuraea longispora</name>
    <dbReference type="NCBI Taxonomy" id="1848320"/>
    <lineage>
        <taxon>Bacteria</taxon>
        <taxon>Bacillati</taxon>
        <taxon>Actinomycetota</taxon>
        <taxon>Actinomycetes</taxon>
        <taxon>Streptosporangiales</taxon>
        <taxon>Streptosporangiaceae</taxon>
        <taxon>Nonomuraea</taxon>
    </lineage>
</organism>
<proteinExistence type="predicted"/>